<protein>
    <submittedName>
        <fullName evidence="2">Uncharacterized protein</fullName>
    </submittedName>
</protein>
<reference evidence="3" key="2">
    <citation type="submission" date="2013-07" db="EMBL/GenBank/DDBJ databases">
        <authorList>
            <consortium name="The Broad Institute Genome Sequencing Platform"/>
            <person name="Cuomo C."/>
            <person name="Litvintseva A."/>
            <person name="Chen Y."/>
            <person name="Heitman J."/>
            <person name="Sun S."/>
            <person name="Springer D."/>
            <person name="Dromer F."/>
            <person name="Young S.K."/>
            <person name="Zeng Q."/>
            <person name="Gargeya S."/>
            <person name="Fitzgerald M."/>
            <person name="Abouelleil A."/>
            <person name="Alvarado L."/>
            <person name="Berlin A.M."/>
            <person name="Chapman S.B."/>
            <person name="Dewar J."/>
            <person name="Goldberg J."/>
            <person name="Griggs A."/>
            <person name="Gujja S."/>
            <person name="Hansen M."/>
            <person name="Howarth C."/>
            <person name="Imamovic A."/>
            <person name="Larimer J."/>
            <person name="McCowan C."/>
            <person name="Murphy C."/>
            <person name="Pearson M."/>
            <person name="Priest M."/>
            <person name="Roberts A."/>
            <person name="Saif S."/>
            <person name="Shea T."/>
            <person name="Sykes S."/>
            <person name="Wortman J."/>
            <person name="Nusbaum C."/>
            <person name="Birren B."/>
        </authorList>
    </citation>
    <scope>NUCLEOTIDE SEQUENCE</scope>
    <source>
        <strain evidence="3">CBS 10737</strain>
    </source>
</reference>
<dbReference type="Pfam" id="PF05032">
    <property type="entry name" value="Spo12"/>
    <property type="match status" value="1"/>
</dbReference>
<dbReference type="Proteomes" id="UP000094020">
    <property type="component" value="Chromosome 3"/>
</dbReference>
<reference evidence="2" key="1">
    <citation type="submission" date="2013-07" db="EMBL/GenBank/DDBJ databases">
        <title>The Genome Sequence of Cryptococcus pinus CBS10737.</title>
        <authorList>
            <consortium name="The Broad Institute Genome Sequencing Platform"/>
            <person name="Cuomo C."/>
            <person name="Litvintseva A."/>
            <person name="Chen Y."/>
            <person name="Heitman J."/>
            <person name="Sun S."/>
            <person name="Springer D."/>
            <person name="Dromer F."/>
            <person name="Young S.K."/>
            <person name="Zeng Q."/>
            <person name="Gargeya S."/>
            <person name="Fitzgerald M."/>
            <person name="Abouelleil A."/>
            <person name="Alvarado L."/>
            <person name="Berlin A.M."/>
            <person name="Chapman S.B."/>
            <person name="Dewar J."/>
            <person name="Goldberg J."/>
            <person name="Griggs A."/>
            <person name="Gujja S."/>
            <person name="Hansen M."/>
            <person name="Howarth C."/>
            <person name="Imamovic A."/>
            <person name="Larimer J."/>
            <person name="McCowan C."/>
            <person name="Murphy C."/>
            <person name="Pearson M."/>
            <person name="Priest M."/>
            <person name="Roberts A."/>
            <person name="Saif S."/>
            <person name="Shea T."/>
            <person name="Sykes S."/>
            <person name="Wortman J."/>
            <person name="Nusbaum C."/>
            <person name="Birren B."/>
        </authorList>
    </citation>
    <scope>NUCLEOTIDE SEQUENCE [LARGE SCALE GENOMIC DNA]</scope>
    <source>
        <strain evidence="2">CBS 10737</strain>
    </source>
</reference>
<dbReference type="EMBL" id="CP144521">
    <property type="protein sequence ID" value="WWC68996.1"/>
    <property type="molecule type" value="Genomic_DNA"/>
</dbReference>
<dbReference type="GeneID" id="30171652"/>
<evidence type="ECO:0000313" key="4">
    <source>
        <dbReference type="Proteomes" id="UP000094020"/>
    </source>
</evidence>
<sequence>MASNNILQQSKAQPTTTQPQPPSFLQKKGLLGGSSRGGPASIVSPTDNVLSPCSAKLNGAKQRHFAKGKPVLLASQLSQLASSGSNPSMKSDAKIDF</sequence>
<dbReference type="RefSeq" id="XP_019012436.1">
    <property type="nucleotide sequence ID" value="XM_019155033.1"/>
</dbReference>
<dbReference type="AlphaFoldDB" id="A0A1B9I6R0"/>
<reference evidence="2" key="3">
    <citation type="submission" date="2016-07" db="EMBL/GenBank/DDBJ databases">
        <title>Evolution of pathogenesis and genome organization in the Tremellales.</title>
        <authorList>
            <person name="Cuomo C."/>
            <person name="Litvintseva A."/>
            <person name="Heitman J."/>
            <person name="Chen Y."/>
            <person name="Sun S."/>
            <person name="Springer D."/>
            <person name="Dromer F."/>
            <person name="Young S."/>
            <person name="Zeng Q."/>
            <person name="Chapman S."/>
            <person name="Gujja S."/>
            <person name="Saif S."/>
            <person name="Birren B."/>
        </authorList>
    </citation>
    <scope>NUCLEOTIDE SEQUENCE</scope>
    <source>
        <strain evidence="2">CBS 10737</strain>
    </source>
</reference>
<organism evidence="2">
    <name type="scientific">Kwoniella pini CBS 10737</name>
    <dbReference type="NCBI Taxonomy" id="1296096"/>
    <lineage>
        <taxon>Eukaryota</taxon>
        <taxon>Fungi</taxon>
        <taxon>Dikarya</taxon>
        <taxon>Basidiomycota</taxon>
        <taxon>Agaricomycotina</taxon>
        <taxon>Tremellomycetes</taxon>
        <taxon>Tremellales</taxon>
        <taxon>Cryptococcaceae</taxon>
        <taxon>Kwoniella</taxon>
    </lineage>
</organism>
<evidence type="ECO:0000313" key="2">
    <source>
        <dbReference type="EMBL" id="OCF51217.1"/>
    </source>
</evidence>
<dbReference type="OrthoDB" id="5578329at2759"/>
<dbReference type="EMBL" id="KI894009">
    <property type="protein sequence ID" value="OCF51217.1"/>
    <property type="molecule type" value="Genomic_DNA"/>
</dbReference>
<feature type="region of interest" description="Disordered" evidence="1">
    <location>
        <begin position="1"/>
        <end position="49"/>
    </location>
</feature>
<proteinExistence type="predicted"/>
<dbReference type="InterPro" id="IPR007727">
    <property type="entry name" value="Spo12"/>
</dbReference>
<name>A0A1B9I6R0_9TREE</name>
<evidence type="ECO:0000313" key="3">
    <source>
        <dbReference type="EMBL" id="WWC68996.1"/>
    </source>
</evidence>
<evidence type="ECO:0000256" key="1">
    <source>
        <dbReference type="SAM" id="MobiDB-lite"/>
    </source>
</evidence>
<feature type="compositionally biased region" description="Polar residues" evidence="1">
    <location>
        <begin position="1"/>
        <end position="12"/>
    </location>
</feature>
<reference evidence="3" key="4">
    <citation type="submission" date="2024-02" db="EMBL/GenBank/DDBJ databases">
        <title>Comparative genomics of Cryptococcus and Kwoniella reveals pathogenesis evolution and contrasting modes of karyotype evolution via chromosome fusion or intercentromeric recombination.</title>
        <authorList>
            <person name="Coelho M.A."/>
            <person name="David-Palma M."/>
            <person name="Shea T."/>
            <person name="Bowers K."/>
            <person name="McGinley-Smith S."/>
            <person name="Mohammad A.W."/>
            <person name="Gnirke A."/>
            <person name="Yurkov A.M."/>
            <person name="Nowrousian M."/>
            <person name="Sun S."/>
            <person name="Cuomo C.A."/>
            <person name="Heitman J."/>
        </authorList>
    </citation>
    <scope>NUCLEOTIDE SEQUENCE</scope>
    <source>
        <strain evidence="3">CBS 10737</strain>
    </source>
</reference>
<gene>
    <name evidence="2" type="ORF">I206_03283</name>
    <name evidence="3" type="ORF">I206_102932</name>
</gene>
<dbReference type="KEGG" id="kpin:30171652"/>
<keyword evidence="4" id="KW-1185">Reference proteome</keyword>
<accession>A0A1B9I6R0</accession>